<dbReference type="Proteomes" id="UP000590442">
    <property type="component" value="Unassembled WGS sequence"/>
</dbReference>
<dbReference type="EMBL" id="JAATJJ010000001">
    <property type="protein sequence ID" value="NJB70088.1"/>
    <property type="molecule type" value="Genomic_DNA"/>
</dbReference>
<accession>A0A846QPQ3</accession>
<organism evidence="1 2">
    <name type="scientific">Saonia flava</name>
    <dbReference type="NCBI Taxonomy" id="523696"/>
    <lineage>
        <taxon>Bacteria</taxon>
        <taxon>Pseudomonadati</taxon>
        <taxon>Bacteroidota</taxon>
        <taxon>Flavobacteriia</taxon>
        <taxon>Flavobacteriales</taxon>
        <taxon>Flavobacteriaceae</taxon>
        <taxon>Saonia</taxon>
    </lineage>
</organism>
<comment type="caution">
    <text evidence="1">The sequence shown here is derived from an EMBL/GenBank/DDBJ whole genome shotgun (WGS) entry which is preliminary data.</text>
</comment>
<evidence type="ECO:0000313" key="1">
    <source>
        <dbReference type="EMBL" id="NJB70088.1"/>
    </source>
</evidence>
<reference evidence="1 2" key="1">
    <citation type="submission" date="2020-03" db="EMBL/GenBank/DDBJ databases">
        <title>Genomic Encyclopedia of Type Strains, Phase IV (KMG-IV): sequencing the most valuable type-strain genomes for metagenomic binning, comparative biology and taxonomic classification.</title>
        <authorList>
            <person name="Goeker M."/>
        </authorList>
    </citation>
    <scope>NUCLEOTIDE SEQUENCE [LARGE SCALE GENOMIC DNA]</scope>
    <source>
        <strain evidence="1 2">DSM 29762</strain>
    </source>
</reference>
<evidence type="ECO:0008006" key="3">
    <source>
        <dbReference type="Google" id="ProtNLM"/>
    </source>
</evidence>
<gene>
    <name evidence="1" type="ORF">GGR42_000550</name>
</gene>
<dbReference type="AlphaFoldDB" id="A0A846QPQ3"/>
<proteinExistence type="predicted"/>
<protein>
    <recommendedName>
        <fullName evidence="3">MG2 domain-containing protein</fullName>
    </recommendedName>
</protein>
<dbReference type="RefSeq" id="WP_167960592.1">
    <property type="nucleotide sequence ID" value="NZ_JAATJJ010000001.1"/>
</dbReference>
<sequence>MKNLIVFLILLQTLCLSGQVRIENADELRSLQQTSMETMYIHVNSPLFFPGEYLYYSIYNINASTYRLSNISKIGYVELIDSDKNIVFEHKIILDQGRGQGDFFVPASLPSGSYKLLGYTRWMLNGGIKQLFSTDVAIVNPYQNNQPNNGIAANMDKKDIVKEENGKTPEFVDSTFAYTLNKKRFTTRDKIILGLKNYKSALGYGNYSLSVRKKEELIKVREHTSVNFAKKYPNLKRTIPQKINDSIIIPEQTGELLAGQVWNAETKEVMANQSVAISLPGKDFVLRAVNTTENGIFYSYFKKEQSAENAFFQLMGNNSENFEVKPLSKPNIEYSKLQFPTLEINPEMEKSIVKRSIYNQIENAYFQIKQDTIISMEYGVPFNGSIPDVFILDEYTRFPTVRESLIEVVENVGVKRQDGKLTAWVREDYENNYTDYVDFPPVFLVNGLMVQNVEKLMEFDSNLVETISLVREKFVFAGKEYKGMIYIETKKGVGLEGILTNENIESLELFKAEVPKRYYNQSYDEMSMEKYKHIPDYRNQLYWNPNFTVDNSNQVFEFYTSDISGVYEITLNGFTTYGKPLTLTQTFVVE</sequence>
<name>A0A846QPQ3_9FLAO</name>
<evidence type="ECO:0000313" key="2">
    <source>
        <dbReference type="Proteomes" id="UP000590442"/>
    </source>
</evidence>
<keyword evidence="2" id="KW-1185">Reference proteome</keyword>